<keyword evidence="1" id="KW-0812">Transmembrane</keyword>
<sequence>MLKNIYLFSTIIWAVIISVFCLVQFNSVPLGTVSHLDKVVHAFFYFVLTFLLQLYLKEVKAHWSKKALKRYSFVSAILFGIVIELIQETCTATRHADVLDVLANTTGALLSIGVFSMYERIKLKHKY</sequence>
<accession>A0ABS5CZN8</accession>
<evidence type="ECO:0000259" key="2">
    <source>
        <dbReference type="Pfam" id="PF04892"/>
    </source>
</evidence>
<keyword evidence="4" id="KW-1185">Reference proteome</keyword>
<feature type="transmembrane region" description="Helical" evidence="1">
    <location>
        <begin position="98"/>
        <end position="118"/>
    </location>
</feature>
<evidence type="ECO:0000256" key="1">
    <source>
        <dbReference type="SAM" id="Phobius"/>
    </source>
</evidence>
<reference evidence="3 4" key="1">
    <citation type="submission" date="2021-04" db="EMBL/GenBank/DDBJ databases">
        <title>Description of novel Flavobacterium sp. F-328.</title>
        <authorList>
            <person name="Saticioglu I.B."/>
        </authorList>
    </citation>
    <scope>NUCLEOTIDE SEQUENCE [LARGE SCALE GENOMIC DNA]</scope>
    <source>
        <strain evidence="3 4">F-328</strain>
    </source>
</reference>
<dbReference type="RefSeq" id="WP_210787878.1">
    <property type="nucleotide sequence ID" value="NZ_JAGPXB010000001.1"/>
</dbReference>
<dbReference type="NCBIfam" id="NF037970">
    <property type="entry name" value="vanZ_1"/>
    <property type="match status" value="1"/>
</dbReference>
<dbReference type="PANTHER" id="PTHR28008:SF1">
    <property type="entry name" value="DOMAIN PROTEIN, PUTATIVE (AFU_ORTHOLOGUE AFUA_3G10980)-RELATED"/>
    <property type="match status" value="1"/>
</dbReference>
<name>A0ABS5CZN8_9FLAO</name>
<feature type="domain" description="VanZ-like" evidence="2">
    <location>
        <begin position="33"/>
        <end position="117"/>
    </location>
</feature>
<dbReference type="InterPro" id="IPR006976">
    <property type="entry name" value="VanZ-like"/>
</dbReference>
<gene>
    <name evidence="3" type="ORF">KBJ98_00805</name>
</gene>
<feature type="transmembrane region" description="Helical" evidence="1">
    <location>
        <begin position="5"/>
        <end position="27"/>
    </location>
</feature>
<comment type="caution">
    <text evidence="3">The sequence shown here is derived from an EMBL/GenBank/DDBJ whole genome shotgun (WGS) entry which is preliminary data.</text>
</comment>
<feature type="transmembrane region" description="Helical" evidence="1">
    <location>
        <begin position="39"/>
        <end position="56"/>
    </location>
</feature>
<protein>
    <submittedName>
        <fullName evidence="3">VanZ family protein</fullName>
    </submittedName>
</protein>
<evidence type="ECO:0000313" key="4">
    <source>
        <dbReference type="Proteomes" id="UP000679008"/>
    </source>
</evidence>
<dbReference type="EMBL" id="JAGPXB010000001">
    <property type="protein sequence ID" value="MBQ0907235.1"/>
    <property type="molecule type" value="Genomic_DNA"/>
</dbReference>
<dbReference type="Proteomes" id="UP000679008">
    <property type="component" value="Unassembled WGS sequence"/>
</dbReference>
<dbReference type="PANTHER" id="PTHR28008">
    <property type="entry name" value="DOMAIN PROTEIN, PUTATIVE (AFU_ORTHOLOGUE AFUA_3G10980)-RELATED"/>
    <property type="match status" value="1"/>
</dbReference>
<dbReference type="Pfam" id="PF04892">
    <property type="entry name" value="VanZ"/>
    <property type="match status" value="1"/>
</dbReference>
<feature type="transmembrane region" description="Helical" evidence="1">
    <location>
        <begin position="68"/>
        <end position="86"/>
    </location>
</feature>
<evidence type="ECO:0000313" key="3">
    <source>
        <dbReference type="EMBL" id="MBQ0907235.1"/>
    </source>
</evidence>
<keyword evidence="1" id="KW-0472">Membrane</keyword>
<organism evidence="3 4">
    <name type="scientific">Flavobacterium erciyesense</name>
    <dbReference type="NCBI Taxonomy" id="2825842"/>
    <lineage>
        <taxon>Bacteria</taxon>
        <taxon>Pseudomonadati</taxon>
        <taxon>Bacteroidota</taxon>
        <taxon>Flavobacteriia</taxon>
        <taxon>Flavobacteriales</taxon>
        <taxon>Flavobacteriaceae</taxon>
        <taxon>Flavobacterium</taxon>
    </lineage>
</organism>
<keyword evidence="1" id="KW-1133">Transmembrane helix</keyword>
<proteinExistence type="predicted"/>